<reference evidence="4" key="4">
    <citation type="journal article" date="2018" name="Nat. Plants">
        <title>Whole-genome landscape of Medicago truncatula symbiotic genes.</title>
        <authorList>
            <person name="Pecrix Y."/>
            <person name="Gamas P."/>
            <person name="Carrere S."/>
        </authorList>
    </citation>
    <scope>NUCLEOTIDE SEQUENCE</scope>
    <source>
        <tissue evidence="4">Leaves</tissue>
    </source>
</reference>
<dbReference type="Gene3D" id="3.30.559.10">
    <property type="entry name" value="Chloramphenicol acetyltransferase-like domain"/>
    <property type="match status" value="1"/>
</dbReference>
<gene>
    <name evidence="3" type="ordered locus">MTR_3g435290</name>
    <name evidence="4" type="ORF">MtrunA17_Chr3g0092001</name>
</gene>
<dbReference type="InterPro" id="IPR023213">
    <property type="entry name" value="CAT-like_dom_sf"/>
</dbReference>
<dbReference type="EMBL" id="PSQE01000003">
    <property type="protein sequence ID" value="RHN66521.1"/>
    <property type="molecule type" value="Genomic_DNA"/>
</dbReference>
<keyword evidence="2" id="KW-0012">Acyltransferase</keyword>
<dbReference type="Proteomes" id="UP000002051">
    <property type="component" value="Chromosome 3"/>
</dbReference>
<sequence>MKRKDMKGENSFVDVVKVIEKVVAEVKNEPLKDVEEWFLLINKMFMSGNVFYLQGSPKFNVYETEFGFGRPVKVEMVHPSMAVSLAESGDGEGGLEFGLVLKSEEFEYLSSLIQQGLEALK</sequence>
<name>A0A072V543_MEDTR</name>
<dbReference type="EnsemblPlants" id="KEH33305">
    <property type="protein sequence ID" value="KEH33305"/>
    <property type="gene ID" value="MTR_3g435290"/>
</dbReference>
<dbReference type="EMBL" id="CM001219">
    <property type="protein sequence ID" value="KEH33305.1"/>
    <property type="molecule type" value="Genomic_DNA"/>
</dbReference>
<evidence type="ECO:0000256" key="2">
    <source>
        <dbReference type="ARBA" id="ARBA00023315"/>
    </source>
</evidence>
<protein>
    <submittedName>
        <fullName evidence="4">Putative transferase</fullName>
    </submittedName>
    <submittedName>
        <fullName evidence="3">Transferase family protein</fullName>
    </submittedName>
</protein>
<evidence type="ECO:0000313" key="3">
    <source>
        <dbReference type="EMBL" id="KEH33305.1"/>
    </source>
</evidence>
<evidence type="ECO:0000313" key="6">
    <source>
        <dbReference type="Proteomes" id="UP000002051"/>
    </source>
</evidence>
<accession>A0A072V543</accession>
<organism evidence="3 6">
    <name type="scientific">Medicago truncatula</name>
    <name type="common">Barrel medic</name>
    <name type="synonym">Medicago tribuloides</name>
    <dbReference type="NCBI Taxonomy" id="3880"/>
    <lineage>
        <taxon>Eukaryota</taxon>
        <taxon>Viridiplantae</taxon>
        <taxon>Streptophyta</taxon>
        <taxon>Embryophyta</taxon>
        <taxon>Tracheophyta</taxon>
        <taxon>Spermatophyta</taxon>
        <taxon>Magnoliopsida</taxon>
        <taxon>eudicotyledons</taxon>
        <taxon>Gunneridae</taxon>
        <taxon>Pentapetalae</taxon>
        <taxon>rosids</taxon>
        <taxon>fabids</taxon>
        <taxon>Fabales</taxon>
        <taxon>Fabaceae</taxon>
        <taxon>Papilionoideae</taxon>
        <taxon>50 kb inversion clade</taxon>
        <taxon>NPAAA clade</taxon>
        <taxon>Hologalegina</taxon>
        <taxon>IRL clade</taxon>
        <taxon>Trifolieae</taxon>
        <taxon>Medicago</taxon>
    </lineage>
</organism>
<keyword evidence="1 3" id="KW-0808">Transferase</keyword>
<dbReference type="AlphaFoldDB" id="A0A072V543"/>
<reference evidence="3 6" key="1">
    <citation type="journal article" date="2011" name="Nature">
        <title>The Medicago genome provides insight into the evolution of rhizobial symbioses.</title>
        <authorList>
            <person name="Young N.D."/>
            <person name="Debelle F."/>
            <person name="Oldroyd G.E."/>
            <person name="Geurts R."/>
            <person name="Cannon S.B."/>
            <person name="Udvardi M.K."/>
            <person name="Benedito V.A."/>
            <person name="Mayer K.F."/>
            <person name="Gouzy J."/>
            <person name="Schoof H."/>
            <person name="Van de Peer Y."/>
            <person name="Proost S."/>
            <person name="Cook D.R."/>
            <person name="Meyers B.C."/>
            <person name="Spannagl M."/>
            <person name="Cheung F."/>
            <person name="De Mita S."/>
            <person name="Krishnakumar V."/>
            <person name="Gundlach H."/>
            <person name="Zhou S."/>
            <person name="Mudge J."/>
            <person name="Bharti A.K."/>
            <person name="Murray J.D."/>
            <person name="Naoumkina M.A."/>
            <person name="Rosen B."/>
            <person name="Silverstein K.A."/>
            <person name="Tang H."/>
            <person name="Rombauts S."/>
            <person name="Zhao P.X."/>
            <person name="Zhou P."/>
            <person name="Barbe V."/>
            <person name="Bardou P."/>
            <person name="Bechner M."/>
            <person name="Bellec A."/>
            <person name="Berger A."/>
            <person name="Berges H."/>
            <person name="Bidwell S."/>
            <person name="Bisseling T."/>
            <person name="Choisne N."/>
            <person name="Couloux A."/>
            <person name="Denny R."/>
            <person name="Deshpande S."/>
            <person name="Dai X."/>
            <person name="Doyle J.J."/>
            <person name="Dudez A.M."/>
            <person name="Farmer A.D."/>
            <person name="Fouteau S."/>
            <person name="Franken C."/>
            <person name="Gibelin C."/>
            <person name="Gish J."/>
            <person name="Goldstein S."/>
            <person name="Gonzalez A.J."/>
            <person name="Green P.J."/>
            <person name="Hallab A."/>
            <person name="Hartog M."/>
            <person name="Hua A."/>
            <person name="Humphray S.J."/>
            <person name="Jeong D.H."/>
            <person name="Jing Y."/>
            <person name="Jocker A."/>
            <person name="Kenton S.M."/>
            <person name="Kim D.J."/>
            <person name="Klee K."/>
            <person name="Lai H."/>
            <person name="Lang C."/>
            <person name="Lin S."/>
            <person name="Macmil S.L."/>
            <person name="Magdelenat G."/>
            <person name="Matthews L."/>
            <person name="McCorrison J."/>
            <person name="Monaghan E.L."/>
            <person name="Mun J.H."/>
            <person name="Najar F.Z."/>
            <person name="Nicholson C."/>
            <person name="Noirot C."/>
            <person name="O'Bleness M."/>
            <person name="Paule C.R."/>
            <person name="Poulain J."/>
            <person name="Prion F."/>
            <person name="Qin B."/>
            <person name="Qu C."/>
            <person name="Retzel E.F."/>
            <person name="Riddle C."/>
            <person name="Sallet E."/>
            <person name="Samain S."/>
            <person name="Samson N."/>
            <person name="Sanders I."/>
            <person name="Saurat O."/>
            <person name="Scarpelli C."/>
            <person name="Schiex T."/>
            <person name="Segurens B."/>
            <person name="Severin A.J."/>
            <person name="Sherrier D.J."/>
            <person name="Shi R."/>
            <person name="Sims S."/>
            <person name="Singer S.R."/>
            <person name="Sinharoy S."/>
            <person name="Sterck L."/>
            <person name="Viollet A."/>
            <person name="Wang B.B."/>
            <person name="Wang K."/>
            <person name="Wang M."/>
            <person name="Wang X."/>
            <person name="Warfsmann J."/>
            <person name="Weissenbach J."/>
            <person name="White D.D."/>
            <person name="White J.D."/>
            <person name="Wiley G.B."/>
            <person name="Wincker P."/>
            <person name="Xing Y."/>
            <person name="Yang L."/>
            <person name="Yao Z."/>
            <person name="Ying F."/>
            <person name="Zhai J."/>
            <person name="Zhou L."/>
            <person name="Zuber A."/>
            <person name="Denarie J."/>
            <person name="Dixon R.A."/>
            <person name="May G.D."/>
            <person name="Schwartz D.C."/>
            <person name="Rogers J."/>
            <person name="Quetier F."/>
            <person name="Town C.D."/>
            <person name="Roe B.A."/>
        </authorList>
    </citation>
    <scope>NUCLEOTIDE SEQUENCE [LARGE SCALE GENOMIC DNA]</scope>
    <source>
        <strain evidence="3">A17</strain>
        <strain evidence="5 6">cv. Jemalong A17</strain>
    </source>
</reference>
<dbReference type="Proteomes" id="UP000265566">
    <property type="component" value="Chromosome 3"/>
</dbReference>
<evidence type="ECO:0000256" key="1">
    <source>
        <dbReference type="ARBA" id="ARBA00022679"/>
    </source>
</evidence>
<reference evidence="3 6" key="2">
    <citation type="journal article" date="2014" name="BMC Genomics">
        <title>An improved genome release (version Mt4.0) for the model legume Medicago truncatula.</title>
        <authorList>
            <person name="Tang H."/>
            <person name="Krishnakumar V."/>
            <person name="Bidwell S."/>
            <person name="Rosen B."/>
            <person name="Chan A."/>
            <person name="Zhou S."/>
            <person name="Gentzbittel L."/>
            <person name="Childs K.L."/>
            <person name="Yandell M."/>
            <person name="Gundlach H."/>
            <person name="Mayer K.F."/>
            <person name="Schwartz D.C."/>
            <person name="Town C.D."/>
        </authorList>
    </citation>
    <scope>GENOME REANNOTATION</scope>
    <source>
        <strain evidence="3">A17</strain>
        <strain evidence="5 6">cv. Jemalong A17</strain>
    </source>
</reference>
<reference evidence="5" key="3">
    <citation type="submission" date="2015-04" db="UniProtKB">
        <authorList>
            <consortium name="EnsemblPlants"/>
        </authorList>
    </citation>
    <scope>IDENTIFICATION</scope>
    <source>
        <strain evidence="5">cv. Jemalong A17</strain>
    </source>
</reference>
<evidence type="ECO:0000313" key="5">
    <source>
        <dbReference type="EnsemblPlants" id="KEH33305"/>
    </source>
</evidence>
<dbReference type="PANTHER" id="PTHR31625">
    <property type="match status" value="1"/>
</dbReference>
<keyword evidence="6" id="KW-1185">Reference proteome</keyword>
<dbReference type="HOGENOM" id="CLU_141925_1_0_1"/>
<dbReference type="STRING" id="3880.A0A072V543"/>
<dbReference type="InterPro" id="IPR051504">
    <property type="entry name" value="Plant_metabolite_acyltrans"/>
</dbReference>
<proteinExistence type="predicted"/>
<evidence type="ECO:0000313" key="4">
    <source>
        <dbReference type="EMBL" id="RHN66521.1"/>
    </source>
</evidence>
<dbReference type="Gramene" id="rna14524">
    <property type="protein sequence ID" value="RHN66521.1"/>
    <property type="gene ID" value="gene14524"/>
</dbReference>
<dbReference type="GO" id="GO:0016747">
    <property type="term" value="F:acyltransferase activity, transferring groups other than amino-acyl groups"/>
    <property type="evidence" value="ECO:0007669"/>
    <property type="project" value="UniProtKB-ARBA"/>
</dbReference>